<evidence type="ECO:0000313" key="2">
    <source>
        <dbReference type="EMBL" id="KAF2299347.1"/>
    </source>
</evidence>
<comment type="caution">
    <text evidence="2">The sequence shown here is derived from an EMBL/GenBank/DDBJ whole genome shotgun (WGS) entry which is preliminary data.</text>
</comment>
<reference evidence="2 3" key="1">
    <citation type="journal article" date="2020" name="Mol. Plant">
        <title>The Chromosome-Based Rubber Tree Genome Provides New Insights into Spurge Genome Evolution and Rubber Biosynthesis.</title>
        <authorList>
            <person name="Liu J."/>
            <person name="Shi C."/>
            <person name="Shi C.C."/>
            <person name="Li W."/>
            <person name="Zhang Q.J."/>
            <person name="Zhang Y."/>
            <person name="Li K."/>
            <person name="Lu H.F."/>
            <person name="Shi C."/>
            <person name="Zhu S.T."/>
            <person name="Xiao Z.Y."/>
            <person name="Nan H."/>
            <person name="Yue Y."/>
            <person name="Zhu X.G."/>
            <person name="Wu Y."/>
            <person name="Hong X.N."/>
            <person name="Fan G.Y."/>
            <person name="Tong Y."/>
            <person name="Zhang D."/>
            <person name="Mao C.L."/>
            <person name="Liu Y.L."/>
            <person name="Hao S.J."/>
            <person name="Liu W.Q."/>
            <person name="Lv M.Q."/>
            <person name="Zhang H.B."/>
            <person name="Liu Y."/>
            <person name="Hu-Tang G.R."/>
            <person name="Wang J.P."/>
            <person name="Wang J.H."/>
            <person name="Sun Y.H."/>
            <person name="Ni S.B."/>
            <person name="Chen W.B."/>
            <person name="Zhang X.C."/>
            <person name="Jiao Y.N."/>
            <person name="Eichler E.E."/>
            <person name="Li G.H."/>
            <person name="Liu X."/>
            <person name="Gao L.Z."/>
        </authorList>
    </citation>
    <scope>NUCLEOTIDE SEQUENCE [LARGE SCALE GENOMIC DNA]</scope>
    <source>
        <strain evidence="3">cv. GT1</strain>
        <tissue evidence="2">Leaf</tissue>
    </source>
</reference>
<name>A0A6A6LFL1_HEVBR</name>
<accession>A0A6A6LFL1</accession>
<protein>
    <recommendedName>
        <fullName evidence="4">RRM domain-containing protein</fullName>
    </recommendedName>
</protein>
<sequence length="125" mass="13580">MTERLSVQLEIQIPSEYPMIDTFVARCLPMSAYSGGQSARPISGVPSRPVDDSRVVGIGRLDPGATVKDRTMGLGSGRPEAPLPPDATSTLFVEGLPSDCTRREVSRILQLASMSQSYYYLTLPF</sequence>
<proteinExistence type="predicted"/>
<dbReference type="Proteomes" id="UP000467840">
    <property type="component" value="Chromosome 1"/>
</dbReference>
<organism evidence="2 3">
    <name type="scientific">Hevea brasiliensis</name>
    <name type="common">Para rubber tree</name>
    <name type="synonym">Siphonia brasiliensis</name>
    <dbReference type="NCBI Taxonomy" id="3981"/>
    <lineage>
        <taxon>Eukaryota</taxon>
        <taxon>Viridiplantae</taxon>
        <taxon>Streptophyta</taxon>
        <taxon>Embryophyta</taxon>
        <taxon>Tracheophyta</taxon>
        <taxon>Spermatophyta</taxon>
        <taxon>Magnoliopsida</taxon>
        <taxon>eudicotyledons</taxon>
        <taxon>Gunneridae</taxon>
        <taxon>Pentapetalae</taxon>
        <taxon>rosids</taxon>
        <taxon>fabids</taxon>
        <taxon>Malpighiales</taxon>
        <taxon>Euphorbiaceae</taxon>
        <taxon>Crotonoideae</taxon>
        <taxon>Micrandreae</taxon>
        <taxon>Hevea</taxon>
    </lineage>
</organism>
<gene>
    <name evidence="2" type="ORF">GH714_031650</name>
</gene>
<dbReference type="EMBL" id="JAAGAX010000011">
    <property type="protein sequence ID" value="KAF2299347.1"/>
    <property type="molecule type" value="Genomic_DNA"/>
</dbReference>
<feature type="region of interest" description="Disordered" evidence="1">
    <location>
        <begin position="37"/>
        <end position="88"/>
    </location>
</feature>
<dbReference type="AlphaFoldDB" id="A0A6A6LFL1"/>
<evidence type="ECO:0000313" key="3">
    <source>
        <dbReference type="Proteomes" id="UP000467840"/>
    </source>
</evidence>
<evidence type="ECO:0000256" key="1">
    <source>
        <dbReference type="SAM" id="MobiDB-lite"/>
    </source>
</evidence>
<keyword evidence="3" id="KW-1185">Reference proteome</keyword>
<evidence type="ECO:0008006" key="4">
    <source>
        <dbReference type="Google" id="ProtNLM"/>
    </source>
</evidence>